<dbReference type="InterPro" id="IPR020895">
    <property type="entry name" value="Frataxin_CS"/>
</dbReference>
<evidence type="ECO:0000256" key="3">
    <source>
        <dbReference type="ARBA" id="ARBA00023004"/>
    </source>
</evidence>
<dbReference type="InterPro" id="IPR036524">
    <property type="entry name" value="Frataxin/CyaY_sf"/>
</dbReference>
<comment type="caution">
    <text evidence="4">The sequence shown here is derived from an EMBL/GenBank/DDBJ whole genome shotgun (WGS) entry which is preliminary data.</text>
</comment>
<keyword evidence="2" id="KW-0479">Metal-binding</keyword>
<name>A0A1J5PVN9_9ZZZZ</name>
<gene>
    <name evidence="4" type="primary">cyaY_11</name>
    <name evidence="4" type="ORF">GALL_465320</name>
</gene>
<sequence>MPALLDDTRYLQLAEQALADIEIAADSADLDSKRDGSVLRIELDSGEQIIINLQQPTQQIWLASRVGAHHYVWSGSRWCDTRTDETLGAALTRVMAELGAPVLQLHSL</sequence>
<dbReference type="SUPFAM" id="SSF55387">
    <property type="entry name" value="Frataxin/Nqo15-like"/>
    <property type="match status" value="1"/>
</dbReference>
<dbReference type="GO" id="GO:0016226">
    <property type="term" value="P:iron-sulfur cluster assembly"/>
    <property type="evidence" value="ECO:0007669"/>
    <property type="project" value="InterPro"/>
</dbReference>
<protein>
    <submittedName>
        <fullName evidence="4">Protein CyaY</fullName>
    </submittedName>
</protein>
<evidence type="ECO:0000256" key="2">
    <source>
        <dbReference type="ARBA" id="ARBA00022723"/>
    </source>
</evidence>
<dbReference type="GO" id="GO:0005829">
    <property type="term" value="C:cytosol"/>
    <property type="evidence" value="ECO:0007669"/>
    <property type="project" value="TreeGrafter"/>
</dbReference>
<dbReference type="InterPro" id="IPR002908">
    <property type="entry name" value="Frataxin/CyaY"/>
</dbReference>
<proteinExistence type="inferred from homology"/>
<dbReference type="NCBIfam" id="TIGR03421">
    <property type="entry name" value="FeS_CyaY"/>
    <property type="match status" value="1"/>
</dbReference>
<dbReference type="GO" id="GO:0008199">
    <property type="term" value="F:ferric iron binding"/>
    <property type="evidence" value="ECO:0007669"/>
    <property type="project" value="InterPro"/>
</dbReference>
<evidence type="ECO:0000256" key="1">
    <source>
        <dbReference type="ARBA" id="ARBA00008183"/>
    </source>
</evidence>
<evidence type="ECO:0000313" key="4">
    <source>
        <dbReference type="EMBL" id="OIQ71847.1"/>
    </source>
</evidence>
<dbReference type="PROSITE" id="PS50810">
    <property type="entry name" value="FRATAXIN_2"/>
    <property type="match status" value="1"/>
</dbReference>
<accession>A0A1J5PVN9</accession>
<dbReference type="Gene3D" id="3.30.920.10">
    <property type="entry name" value="Frataxin/CyaY"/>
    <property type="match status" value="1"/>
</dbReference>
<dbReference type="PANTHER" id="PTHR16821:SF2">
    <property type="entry name" value="FRATAXIN, MITOCHONDRIAL"/>
    <property type="match status" value="1"/>
</dbReference>
<dbReference type="AlphaFoldDB" id="A0A1J5PVN9"/>
<dbReference type="GO" id="GO:0008198">
    <property type="term" value="F:ferrous iron binding"/>
    <property type="evidence" value="ECO:0007669"/>
    <property type="project" value="TreeGrafter"/>
</dbReference>
<keyword evidence="3" id="KW-0408">Iron</keyword>
<comment type="similarity">
    <text evidence="1">Belongs to the frataxin family.</text>
</comment>
<reference evidence="4" key="1">
    <citation type="submission" date="2016-10" db="EMBL/GenBank/DDBJ databases">
        <title>Sequence of Gallionella enrichment culture.</title>
        <authorList>
            <person name="Poehlein A."/>
            <person name="Muehling M."/>
            <person name="Daniel R."/>
        </authorList>
    </citation>
    <scope>NUCLEOTIDE SEQUENCE</scope>
</reference>
<organism evidence="4">
    <name type="scientific">mine drainage metagenome</name>
    <dbReference type="NCBI Taxonomy" id="410659"/>
    <lineage>
        <taxon>unclassified sequences</taxon>
        <taxon>metagenomes</taxon>
        <taxon>ecological metagenomes</taxon>
    </lineage>
</organism>
<dbReference type="Pfam" id="PF01491">
    <property type="entry name" value="Frataxin_Cyay"/>
    <property type="match status" value="1"/>
</dbReference>
<dbReference type="PROSITE" id="PS01344">
    <property type="entry name" value="FRATAXIN_1"/>
    <property type="match status" value="1"/>
</dbReference>
<dbReference type="InterPro" id="IPR047584">
    <property type="entry name" value="CyaY"/>
</dbReference>
<dbReference type="SMART" id="SM01219">
    <property type="entry name" value="Frataxin_Cyay"/>
    <property type="match status" value="1"/>
</dbReference>
<dbReference type="HAMAP" id="MF_00142">
    <property type="entry name" value="CyaY"/>
    <property type="match status" value="1"/>
</dbReference>
<dbReference type="PANTHER" id="PTHR16821">
    <property type="entry name" value="FRATAXIN"/>
    <property type="match status" value="1"/>
</dbReference>
<dbReference type="EMBL" id="MLJW01003536">
    <property type="protein sequence ID" value="OIQ71847.1"/>
    <property type="molecule type" value="Genomic_DNA"/>
</dbReference>